<name>A0A563W459_9CYAN</name>
<dbReference type="Proteomes" id="UP000320055">
    <property type="component" value="Unassembled WGS sequence"/>
</dbReference>
<accession>A0A563W459</accession>
<dbReference type="EMBL" id="CAACVJ010000687">
    <property type="protein sequence ID" value="VEP18482.1"/>
    <property type="molecule type" value="Genomic_DNA"/>
</dbReference>
<evidence type="ECO:0000313" key="1">
    <source>
        <dbReference type="EMBL" id="VEP18482.1"/>
    </source>
</evidence>
<sequence length="42" mass="4934">MALYYLCKTTNIKTKKLQSNTVSYEFAIKFNSNTSRLRIKQS</sequence>
<protein>
    <submittedName>
        <fullName evidence="1">Uncharacterized protein</fullName>
    </submittedName>
</protein>
<evidence type="ECO:0000313" key="2">
    <source>
        <dbReference type="Proteomes" id="UP000320055"/>
    </source>
</evidence>
<proteinExistence type="predicted"/>
<gene>
    <name evidence="1" type="ORF">H1P_80037</name>
</gene>
<organism evidence="1 2">
    <name type="scientific">Hyella patelloides LEGE 07179</name>
    <dbReference type="NCBI Taxonomy" id="945734"/>
    <lineage>
        <taxon>Bacteria</taxon>
        <taxon>Bacillati</taxon>
        <taxon>Cyanobacteriota</taxon>
        <taxon>Cyanophyceae</taxon>
        <taxon>Pleurocapsales</taxon>
        <taxon>Hyellaceae</taxon>
        <taxon>Hyella</taxon>
    </lineage>
</organism>
<keyword evidence="2" id="KW-1185">Reference proteome</keyword>
<dbReference type="AlphaFoldDB" id="A0A563W459"/>
<reference evidence="1 2" key="1">
    <citation type="submission" date="2019-01" db="EMBL/GenBank/DDBJ databases">
        <authorList>
            <person name="Brito A."/>
        </authorList>
    </citation>
    <scope>NUCLEOTIDE SEQUENCE [LARGE SCALE GENOMIC DNA]</scope>
    <source>
        <strain evidence="1">1</strain>
    </source>
</reference>